<evidence type="ECO:0000313" key="2">
    <source>
        <dbReference type="Proteomes" id="UP000024404"/>
    </source>
</evidence>
<dbReference type="EnsemblMetazoa" id="OVOC3462.1">
    <property type="protein sequence ID" value="OVOC3462.1"/>
    <property type="gene ID" value="WBGene00240271"/>
</dbReference>
<protein>
    <submittedName>
        <fullName evidence="1">Uncharacterized protein</fullName>
    </submittedName>
</protein>
<name>A0A8R1XVB6_ONCVO</name>
<sequence length="64" mass="7209">MSFIVVIPTTSEAVVSIIATDTLKVKACQSTLYECFIRKINKSVTAGRKEKNEMIHNTHFQSIH</sequence>
<reference evidence="2" key="1">
    <citation type="submission" date="2013-10" db="EMBL/GenBank/DDBJ databases">
        <title>Genome sequencing of Onchocerca volvulus.</title>
        <authorList>
            <person name="Cotton J."/>
            <person name="Tsai J."/>
            <person name="Stanley E."/>
            <person name="Tracey A."/>
            <person name="Holroyd N."/>
            <person name="Lustigman S."/>
            <person name="Berriman M."/>
        </authorList>
    </citation>
    <scope>NUCLEOTIDE SEQUENCE</scope>
</reference>
<organism evidence="1 2">
    <name type="scientific">Onchocerca volvulus</name>
    <dbReference type="NCBI Taxonomy" id="6282"/>
    <lineage>
        <taxon>Eukaryota</taxon>
        <taxon>Metazoa</taxon>
        <taxon>Ecdysozoa</taxon>
        <taxon>Nematoda</taxon>
        <taxon>Chromadorea</taxon>
        <taxon>Rhabditida</taxon>
        <taxon>Spirurina</taxon>
        <taxon>Spiruromorpha</taxon>
        <taxon>Filarioidea</taxon>
        <taxon>Onchocercidae</taxon>
        <taxon>Onchocerca</taxon>
    </lineage>
</organism>
<dbReference type="Proteomes" id="UP000024404">
    <property type="component" value="Unassembled WGS sequence"/>
</dbReference>
<reference evidence="1" key="2">
    <citation type="submission" date="2022-06" db="UniProtKB">
        <authorList>
            <consortium name="EnsemblMetazoa"/>
        </authorList>
    </citation>
    <scope>IDENTIFICATION</scope>
</reference>
<proteinExistence type="predicted"/>
<accession>A0A8R1XVB6</accession>
<evidence type="ECO:0000313" key="1">
    <source>
        <dbReference type="EnsemblMetazoa" id="OVOC3462.1"/>
    </source>
</evidence>
<dbReference type="AlphaFoldDB" id="A0A8R1XVB6"/>
<dbReference type="EMBL" id="CMVM020000114">
    <property type="status" value="NOT_ANNOTATED_CDS"/>
    <property type="molecule type" value="Genomic_DNA"/>
</dbReference>
<keyword evidence="2" id="KW-1185">Reference proteome</keyword>